<keyword evidence="1" id="KW-0175">Coiled coil</keyword>
<feature type="coiled-coil region" evidence="1">
    <location>
        <begin position="24"/>
        <end position="51"/>
    </location>
</feature>
<evidence type="ECO:0000256" key="1">
    <source>
        <dbReference type="SAM" id="Coils"/>
    </source>
</evidence>
<dbReference type="Proteomes" id="UP000553706">
    <property type="component" value="Unassembled WGS sequence"/>
</dbReference>
<evidence type="ECO:0000313" key="4">
    <source>
        <dbReference type="Proteomes" id="UP000553706"/>
    </source>
</evidence>
<evidence type="ECO:0000256" key="2">
    <source>
        <dbReference type="SAM" id="MobiDB-lite"/>
    </source>
</evidence>
<reference evidence="3 4" key="1">
    <citation type="submission" date="2020-08" db="EMBL/GenBank/DDBJ databases">
        <title>Genomic Encyclopedia of Type Strains, Phase IV (KMG-IV): sequencing the most valuable type-strain genomes for metagenomic binning, comparative biology and taxonomic classification.</title>
        <authorList>
            <person name="Goeker M."/>
        </authorList>
    </citation>
    <scope>NUCLEOTIDE SEQUENCE [LARGE SCALE GENOMIC DNA]</scope>
    <source>
        <strain evidence="3 4">DSM 27026</strain>
    </source>
</reference>
<evidence type="ECO:0008006" key="5">
    <source>
        <dbReference type="Google" id="ProtNLM"/>
    </source>
</evidence>
<dbReference type="AlphaFoldDB" id="A0A840VFF2"/>
<accession>A0A840VFF2</accession>
<protein>
    <recommendedName>
        <fullName evidence="5">Mobilization protein</fullName>
    </recommendedName>
</protein>
<gene>
    <name evidence="3" type="ORF">HNP71_002825</name>
</gene>
<name>A0A840VFF2_9PROT</name>
<proteinExistence type="predicted"/>
<sequence length="128" mass="13958">MPTVAGLNSHHSLEFVLMDYAKKREAVLKKIAQEKAKLAALDARVNQSARKLDTKRKVVLGGLLLDAASKDDRFARVLTALLDRIVRDQDRKAFEGWQVPSPALLSSAVSEAPQASAESQEPAQIPSP</sequence>
<organism evidence="3 4">
    <name type="scientific">Acidocella aromatica</name>
    <dbReference type="NCBI Taxonomy" id="1303579"/>
    <lineage>
        <taxon>Bacteria</taxon>
        <taxon>Pseudomonadati</taxon>
        <taxon>Pseudomonadota</taxon>
        <taxon>Alphaproteobacteria</taxon>
        <taxon>Acetobacterales</taxon>
        <taxon>Acidocellaceae</taxon>
        <taxon>Acidocella</taxon>
    </lineage>
</organism>
<keyword evidence="4" id="KW-1185">Reference proteome</keyword>
<feature type="region of interest" description="Disordered" evidence="2">
    <location>
        <begin position="108"/>
        <end position="128"/>
    </location>
</feature>
<comment type="caution">
    <text evidence="3">The sequence shown here is derived from an EMBL/GenBank/DDBJ whole genome shotgun (WGS) entry which is preliminary data.</text>
</comment>
<evidence type="ECO:0000313" key="3">
    <source>
        <dbReference type="EMBL" id="MBB5374544.1"/>
    </source>
</evidence>
<dbReference type="EMBL" id="JACHFJ010000024">
    <property type="protein sequence ID" value="MBB5374544.1"/>
    <property type="molecule type" value="Genomic_DNA"/>
</dbReference>